<dbReference type="EMBL" id="DRND01000315">
    <property type="protein sequence ID" value="HFC47026.1"/>
    <property type="molecule type" value="Genomic_DNA"/>
</dbReference>
<keyword evidence="1" id="KW-0805">Transcription regulation</keyword>
<dbReference type="PANTHER" id="PTHR42756">
    <property type="entry name" value="TRANSCRIPTIONAL REGULATOR, MARR"/>
    <property type="match status" value="1"/>
</dbReference>
<dbReference type="InterPro" id="IPR000835">
    <property type="entry name" value="HTH_MarR-typ"/>
</dbReference>
<keyword evidence="3" id="KW-0804">Transcription</keyword>
<keyword evidence="2" id="KW-0238">DNA-binding</keyword>
<evidence type="ECO:0000259" key="4">
    <source>
        <dbReference type="PROSITE" id="PS50995"/>
    </source>
</evidence>
<dbReference type="InterPro" id="IPR036388">
    <property type="entry name" value="WH-like_DNA-bd_sf"/>
</dbReference>
<dbReference type="InterPro" id="IPR011991">
    <property type="entry name" value="ArsR-like_HTH"/>
</dbReference>
<sequence>MARKNNSKSSEEKRRFNIDECLGFIANRLVRVFQKAFDKKLEGYGLTSAQFCVLAKLLEEEGITQTELAHRLYIESPTLVRTLDKMEEANIIERRRDPSDRRAYHIHLKPKGRKMRDFVDEIGFAVHKEATKGLTKDEIENLRKSLFKIWQNLENL</sequence>
<dbReference type="PANTHER" id="PTHR42756:SF1">
    <property type="entry name" value="TRANSCRIPTIONAL REPRESSOR OF EMRAB OPERON"/>
    <property type="match status" value="1"/>
</dbReference>
<accession>A0A7V2SWH1</accession>
<dbReference type="PROSITE" id="PS50995">
    <property type="entry name" value="HTH_MARR_2"/>
    <property type="match status" value="1"/>
</dbReference>
<proteinExistence type="predicted"/>
<dbReference type="AlphaFoldDB" id="A0A7V2SWH1"/>
<feature type="domain" description="HTH marR-type" evidence="4">
    <location>
        <begin position="19"/>
        <end position="151"/>
    </location>
</feature>
<dbReference type="CDD" id="cd00090">
    <property type="entry name" value="HTH_ARSR"/>
    <property type="match status" value="1"/>
</dbReference>
<gene>
    <name evidence="5" type="ORF">ENJ63_04005</name>
</gene>
<evidence type="ECO:0000313" key="5">
    <source>
        <dbReference type="EMBL" id="HFC47026.1"/>
    </source>
</evidence>
<organism evidence="5">
    <name type="scientific">Dissulfuribacter thermophilus</name>
    <dbReference type="NCBI Taxonomy" id="1156395"/>
    <lineage>
        <taxon>Bacteria</taxon>
        <taxon>Pseudomonadati</taxon>
        <taxon>Thermodesulfobacteriota</taxon>
        <taxon>Dissulfuribacteria</taxon>
        <taxon>Dissulfuribacterales</taxon>
        <taxon>Dissulfuribacteraceae</taxon>
        <taxon>Dissulfuribacter</taxon>
    </lineage>
</organism>
<dbReference type="InterPro" id="IPR036390">
    <property type="entry name" value="WH_DNA-bd_sf"/>
</dbReference>
<dbReference type="SMART" id="SM00347">
    <property type="entry name" value="HTH_MARR"/>
    <property type="match status" value="1"/>
</dbReference>
<reference evidence="5" key="1">
    <citation type="journal article" date="2020" name="mSystems">
        <title>Genome- and Community-Level Interaction Insights into Carbon Utilization and Element Cycling Functions of Hydrothermarchaeota in Hydrothermal Sediment.</title>
        <authorList>
            <person name="Zhou Z."/>
            <person name="Liu Y."/>
            <person name="Xu W."/>
            <person name="Pan J."/>
            <person name="Luo Z.H."/>
            <person name="Li M."/>
        </authorList>
    </citation>
    <scope>NUCLEOTIDE SEQUENCE [LARGE SCALE GENOMIC DNA]</scope>
    <source>
        <strain evidence="5">HyVt-503</strain>
    </source>
</reference>
<dbReference type="Gene3D" id="1.10.10.10">
    <property type="entry name" value="Winged helix-like DNA-binding domain superfamily/Winged helix DNA-binding domain"/>
    <property type="match status" value="1"/>
</dbReference>
<evidence type="ECO:0000256" key="2">
    <source>
        <dbReference type="ARBA" id="ARBA00023125"/>
    </source>
</evidence>
<protein>
    <submittedName>
        <fullName evidence="5">MarR family transcriptional regulator</fullName>
    </submittedName>
</protein>
<dbReference type="GO" id="GO:0003677">
    <property type="term" value="F:DNA binding"/>
    <property type="evidence" value="ECO:0007669"/>
    <property type="project" value="UniProtKB-KW"/>
</dbReference>
<dbReference type="Pfam" id="PF01047">
    <property type="entry name" value="MarR"/>
    <property type="match status" value="1"/>
</dbReference>
<comment type="caution">
    <text evidence="5">The sequence shown here is derived from an EMBL/GenBank/DDBJ whole genome shotgun (WGS) entry which is preliminary data.</text>
</comment>
<dbReference type="Proteomes" id="UP000885797">
    <property type="component" value="Unassembled WGS sequence"/>
</dbReference>
<evidence type="ECO:0000256" key="3">
    <source>
        <dbReference type="ARBA" id="ARBA00023163"/>
    </source>
</evidence>
<dbReference type="PRINTS" id="PR00598">
    <property type="entry name" value="HTHMARR"/>
</dbReference>
<dbReference type="GO" id="GO:0003700">
    <property type="term" value="F:DNA-binding transcription factor activity"/>
    <property type="evidence" value="ECO:0007669"/>
    <property type="project" value="InterPro"/>
</dbReference>
<dbReference type="SUPFAM" id="SSF46785">
    <property type="entry name" value="Winged helix' DNA-binding domain"/>
    <property type="match status" value="1"/>
</dbReference>
<evidence type="ECO:0000256" key="1">
    <source>
        <dbReference type="ARBA" id="ARBA00023015"/>
    </source>
</evidence>
<name>A0A7V2SWH1_9BACT</name>